<reference evidence="6 7" key="1">
    <citation type="submission" date="2022-06" db="EMBL/GenBank/DDBJ databases">
        <title>Genomic Encyclopedia of Archaeal and Bacterial Type Strains, Phase II (KMG-II): from individual species to whole genera.</title>
        <authorList>
            <person name="Goeker M."/>
        </authorList>
    </citation>
    <scope>NUCLEOTIDE SEQUENCE [LARGE SCALE GENOMIC DNA]</scope>
    <source>
        <strain evidence="6 7">DSM 45037</strain>
    </source>
</reference>
<dbReference type="Proteomes" id="UP001205740">
    <property type="component" value="Unassembled WGS sequence"/>
</dbReference>
<dbReference type="HAMAP" id="MF_02126">
    <property type="entry name" value="RF_methyltr_PrmC"/>
    <property type="match status" value="1"/>
</dbReference>
<feature type="binding site" evidence="4">
    <location>
        <begin position="193"/>
        <end position="196"/>
    </location>
    <ligand>
        <name>substrate</name>
    </ligand>
</feature>
<dbReference type="Gene3D" id="1.10.8.10">
    <property type="entry name" value="DNA helicase RuvA subunit, C-terminal domain"/>
    <property type="match status" value="1"/>
</dbReference>
<dbReference type="GO" id="GO:0008168">
    <property type="term" value="F:methyltransferase activity"/>
    <property type="evidence" value="ECO:0007669"/>
    <property type="project" value="UniProtKB-KW"/>
</dbReference>
<organism evidence="6 7">
    <name type="scientific">Williamsia serinedens</name>
    <dbReference type="NCBI Taxonomy" id="391736"/>
    <lineage>
        <taxon>Bacteria</taxon>
        <taxon>Bacillati</taxon>
        <taxon>Actinomycetota</taxon>
        <taxon>Actinomycetes</taxon>
        <taxon>Mycobacteriales</taxon>
        <taxon>Nocardiaceae</taxon>
        <taxon>Williamsia</taxon>
    </lineage>
</organism>
<dbReference type="InterPro" id="IPR040758">
    <property type="entry name" value="PrmC_N"/>
</dbReference>
<dbReference type="PANTHER" id="PTHR18895">
    <property type="entry name" value="HEMK METHYLTRANSFERASE"/>
    <property type="match status" value="1"/>
</dbReference>
<dbReference type="Pfam" id="PF17827">
    <property type="entry name" value="PrmC_N"/>
    <property type="match status" value="1"/>
</dbReference>
<proteinExistence type="inferred from homology"/>
<accession>A0ABT1HAF3</accession>
<feature type="domain" description="Release factor glutamine methyltransferase N-terminal" evidence="5">
    <location>
        <begin position="8"/>
        <end position="75"/>
    </location>
</feature>
<dbReference type="CDD" id="cd02440">
    <property type="entry name" value="AdoMet_MTases"/>
    <property type="match status" value="1"/>
</dbReference>
<sequence>MTARVRDVIAAATARLAAVGVASPRVDAELLVAHVLRVDRGRLVVVDSLTDAEHAELTALVGRRADREPLQHILGDAAFGPVTLAVGPGVFVPRPETELLLEWAVGACARAGPAPRVVDLCSGSGALALGVAALTDATVVAVEKDADALIWLRRNVTDAPEPWRRRVEVRAGDATTLDWRHPADGPIDVVVSNPPYVPSTADVTPEVAHDPDVAVFGGRDGMSVITPMVAAIAAVLVPGGRCAIEHDDTTADRVAAALDATDAFDGVVAHRDLTGRPRFVSARRRSDTSTAVG</sequence>
<feature type="binding site" evidence="4">
    <location>
        <position position="143"/>
    </location>
    <ligand>
        <name>S-adenosyl-L-methionine</name>
        <dbReference type="ChEBI" id="CHEBI:59789"/>
    </ligand>
</feature>
<dbReference type="GO" id="GO:0032259">
    <property type="term" value="P:methylation"/>
    <property type="evidence" value="ECO:0007669"/>
    <property type="project" value="UniProtKB-KW"/>
</dbReference>
<keyword evidence="3 4" id="KW-0949">S-adenosyl-L-methionine</keyword>
<keyword evidence="1 4" id="KW-0489">Methyltransferase</keyword>
<dbReference type="InterPro" id="IPR004556">
    <property type="entry name" value="HemK-like"/>
</dbReference>
<comment type="caution">
    <text evidence="6">The sequence shown here is derived from an EMBL/GenBank/DDBJ whole genome shotgun (WGS) entry which is preliminary data.</text>
</comment>
<dbReference type="EMBL" id="JAMTCG010000009">
    <property type="protein sequence ID" value="MCP2162892.1"/>
    <property type="molecule type" value="Genomic_DNA"/>
</dbReference>
<evidence type="ECO:0000313" key="6">
    <source>
        <dbReference type="EMBL" id="MCP2162892.1"/>
    </source>
</evidence>
<dbReference type="EC" id="2.1.1.297" evidence="4"/>
<protein>
    <recommendedName>
        <fullName evidence="4">Release factor glutamine methyltransferase</fullName>
        <shortName evidence="4">RF MTase</shortName>
        <ecNumber evidence="4">2.1.1.297</ecNumber>
    </recommendedName>
    <alternativeName>
        <fullName evidence="4">N5-glutamine methyltransferase PrmC</fullName>
    </alternativeName>
    <alternativeName>
        <fullName evidence="4">Protein-(glutamine-N5) MTase PrmC</fullName>
    </alternativeName>
    <alternativeName>
        <fullName evidence="4">Protein-glutamine N-methyltransferase PrmC</fullName>
    </alternativeName>
</protein>
<keyword evidence="2 4" id="KW-0808">Transferase</keyword>
<dbReference type="InterPro" id="IPR002052">
    <property type="entry name" value="DNA_methylase_N6_adenine_CS"/>
</dbReference>
<dbReference type="Pfam" id="PF03602">
    <property type="entry name" value="Cons_hypoth95"/>
    <property type="match status" value="1"/>
</dbReference>
<comment type="caution">
    <text evidence="4">Lacks conserved residue(s) required for the propagation of feature annotation.</text>
</comment>
<dbReference type="InterPro" id="IPR019874">
    <property type="entry name" value="RF_methyltr_PrmC"/>
</dbReference>
<comment type="catalytic activity">
    <reaction evidence="4">
        <text>L-glutaminyl-[peptide chain release factor] + S-adenosyl-L-methionine = N(5)-methyl-L-glutaminyl-[peptide chain release factor] + S-adenosyl-L-homocysteine + H(+)</text>
        <dbReference type="Rhea" id="RHEA:42896"/>
        <dbReference type="Rhea" id="RHEA-COMP:10271"/>
        <dbReference type="Rhea" id="RHEA-COMP:10272"/>
        <dbReference type="ChEBI" id="CHEBI:15378"/>
        <dbReference type="ChEBI" id="CHEBI:30011"/>
        <dbReference type="ChEBI" id="CHEBI:57856"/>
        <dbReference type="ChEBI" id="CHEBI:59789"/>
        <dbReference type="ChEBI" id="CHEBI:61891"/>
        <dbReference type="EC" id="2.1.1.297"/>
    </reaction>
</comment>
<evidence type="ECO:0000256" key="1">
    <source>
        <dbReference type="ARBA" id="ARBA00022603"/>
    </source>
</evidence>
<dbReference type="InterPro" id="IPR050320">
    <property type="entry name" value="N5-glutamine_MTase"/>
</dbReference>
<comment type="similarity">
    <text evidence="4">Belongs to the protein N5-glutamine methyltransferase family. PrmC subfamily.</text>
</comment>
<dbReference type="PANTHER" id="PTHR18895:SF74">
    <property type="entry name" value="MTRF1L RELEASE FACTOR GLUTAMINE METHYLTRANSFERASE"/>
    <property type="match status" value="1"/>
</dbReference>
<dbReference type="InterPro" id="IPR029063">
    <property type="entry name" value="SAM-dependent_MTases_sf"/>
</dbReference>
<evidence type="ECO:0000256" key="2">
    <source>
        <dbReference type="ARBA" id="ARBA00022679"/>
    </source>
</evidence>
<dbReference type="NCBIfam" id="TIGR00536">
    <property type="entry name" value="hemK_fam"/>
    <property type="match status" value="1"/>
</dbReference>
<name>A0ABT1HAF3_9NOCA</name>
<dbReference type="Gene3D" id="3.40.50.150">
    <property type="entry name" value="Vaccinia Virus protein VP39"/>
    <property type="match status" value="1"/>
</dbReference>
<evidence type="ECO:0000256" key="3">
    <source>
        <dbReference type="ARBA" id="ARBA00022691"/>
    </source>
</evidence>
<dbReference type="PROSITE" id="PS00092">
    <property type="entry name" value="N6_MTASE"/>
    <property type="match status" value="1"/>
</dbReference>
<dbReference type="SUPFAM" id="SSF53335">
    <property type="entry name" value="S-adenosyl-L-methionine-dependent methyltransferases"/>
    <property type="match status" value="1"/>
</dbReference>
<evidence type="ECO:0000313" key="7">
    <source>
        <dbReference type="Proteomes" id="UP001205740"/>
    </source>
</evidence>
<feature type="binding site" evidence="4">
    <location>
        <position position="193"/>
    </location>
    <ligand>
        <name>S-adenosyl-L-methionine</name>
        <dbReference type="ChEBI" id="CHEBI:59789"/>
    </ligand>
</feature>
<evidence type="ECO:0000256" key="4">
    <source>
        <dbReference type="HAMAP-Rule" id="MF_02126"/>
    </source>
</evidence>
<gene>
    <name evidence="4" type="primary">prmC</name>
    <name evidence="6" type="ORF">LX12_004104</name>
</gene>
<comment type="function">
    <text evidence="4">Methylates the class 1 translation termination release factors RF1/PrfA and RF2/PrfB on the glutamine residue of the universally conserved GGQ motif.</text>
</comment>
<keyword evidence="7" id="KW-1185">Reference proteome</keyword>
<dbReference type="RefSeq" id="WP_253656466.1">
    <property type="nucleotide sequence ID" value="NZ_BAAAOE010000003.1"/>
</dbReference>
<evidence type="ECO:0000259" key="5">
    <source>
        <dbReference type="Pfam" id="PF17827"/>
    </source>
</evidence>